<evidence type="ECO:0000313" key="6">
    <source>
        <dbReference type="Proteomes" id="UP000521748"/>
    </source>
</evidence>
<dbReference type="PANTHER" id="PTHR33231">
    <property type="entry name" value="30S RIBOSOMAL PROTEIN"/>
    <property type="match status" value="1"/>
</dbReference>
<evidence type="ECO:0000313" key="5">
    <source>
        <dbReference type="EMBL" id="NYE94906.1"/>
    </source>
</evidence>
<dbReference type="Pfam" id="PF02482">
    <property type="entry name" value="Ribosomal_S30AE"/>
    <property type="match status" value="1"/>
</dbReference>
<protein>
    <recommendedName>
        <fullName evidence="3">Ribosome hibernation promoting factor</fullName>
        <shortName evidence="3">HPF</shortName>
    </recommendedName>
</protein>
<keyword evidence="6" id="KW-1185">Reference proteome</keyword>
<sequence length="240" mass="26581">MEFMISGRNLTVSDRFREYASEKISKLEHLTEKVQRIDAKVSKQTNARTADPQLTVELTVQGRGSVIRAEAHAADKFAAFDVAYGKLMERLRRVKDRKKIHHGRHTPVAVSAATATLEPVGTGPLAVVAAAQASSQQETKSERSRYEIENDIPAGDSPVLIRRKVFPAATMAVDDAVDNMELVGHDFYLFVDSETNAPSVVYRRRGWTYGVITLDADCTEESVPAEQILAYRSDDRTVAS</sequence>
<dbReference type="Gene3D" id="3.30.160.100">
    <property type="entry name" value="Ribosome hibernation promotion factor-like"/>
    <property type="match status" value="1"/>
</dbReference>
<reference evidence="5 6" key="1">
    <citation type="submission" date="2020-07" db="EMBL/GenBank/DDBJ databases">
        <title>Sequencing the genomes of 1000 actinobacteria strains.</title>
        <authorList>
            <person name="Klenk H.-P."/>
        </authorList>
    </citation>
    <scope>NUCLEOTIDE SEQUENCE [LARGE SCALE GENOMIC DNA]</scope>
    <source>
        <strain evidence="5 6">DSM 102047</strain>
    </source>
</reference>
<feature type="domain" description="Sigma 54 modulation/S30EA ribosomal protein C-terminal" evidence="4">
    <location>
        <begin position="157"/>
        <end position="211"/>
    </location>
</feature>
<evidence type="ECO:0000256" key="2">
    <source>
        <dbReference type="ARBA" id="ARBA00022845"/>
    </source>
</evidence>
<dbReference type="HAMAP" id="MF_00839">
    <property type="entry name" value="HPF"/>
    <property type="match status" value="1"/>
</dbReference>
<dbReference type="PANTHER" id="PTHR33231:SF1">
    <property type="entry name" value="30S RIBOSOMAL PROTEIN"/>
    <property type="match status" value="1"/>
</dbReference>
<comment type="subcellular location">
    <subcellularLocation>
        <location evidence="3">Cytoplasm</location>
    </subcellularLocation>
</comment>
<dbReference type="FunFam" id="3.30.505.50:FF:000002">
    <property type="entry name" value="Ribosome hibernation promoting factor"/>
    <property type="match status" value="1"/>
</dbReference>
<dbReference type="InterPro" id="IPR003489">
    <property type="entry name" value="RHF/RaiA"/>
</dbReference>
<dbReference type="Proteomes" id="UP000521748">
    <property type="component" value="Unassembled WGS sequence"/>
</dbReference>
<comment type="similarity">
    <text evidence="3">Belongs to the HPF/YfiA ribosome-associated protein family. Long HPF subfamily.</text>
</comment>
<dbReference type="CDD" id="cd00552">
    <property type="entry name" value="RaiA"/>
    <property type="match status" value="1"/>
</dbReference>
<dbReference type="Pfam" id="PF16321">
    <property type="entry name" value="Ribosom_S30AE_C"/>
    <property type="match status" value="1"/>
</dbReference>
<dbReference type="EMBL" id="JACBYQ010000001">
    <property type="protein sequence ID" value="NYE94906.1"/>
    <property type="molecule type" value="Genomic_DNA"/>
</dbReference>
<gene>
    <name evidence="3" type="primary">hpf</name>
    <name evidence="5" type="ORF">FHU41_001127</name>
</gene>
<dbReference type="GO" id="GO:0043024">
    <property type="term" value="F:ribosomal small subunit binding"/>
    <property type="evidence" value="ECO:0007669"/>
    <property type="project" value="TreeGrafter"/>
</dbReference>
<dbReference type="InterPro" id="IPR034694">
    <property type="entry name" value="HPF_long/plastid"/>
</dbReference>
<evidence type="ECO:0000256" key="3">
    <source>
        <dbReference type="HAMAP-Rule" id="MF_00839"/>
    </source>
</evidence>
<evidence type="ECO:0000259" key="4">
    <source>
        <dbReference type="Pfam" id="PF16321"/>
    </source>
</evidence>
<dbReference type="SUPFAM" id="SSF69754">
    <property type="entry name" value="Ribosome binding protein Y (YfiA homologue)"/>
    <property type="match status" value="1"/>
</dbReference>
<dbReference type="InterPro" id="IPR050574">
    <property type="entry name" value="HPF/YfiA_ribosome-assoc"/>
</dbReference>
<comment type="function">
    <text evidence="3">Required for dimerization of active 70S ribosomes into 100S ribosomes in stationary phase; 100S ribosomes are translationally inactive and sometimes present during exponential growth.</text>
</comment>
<dbReference type="GO" id="GO:0045900">
    <property type="term" value="P:negative regulation of translational elongation"/>
    <property type="evidence" value="ECO:0007669"/>
    <property type="project" value="TreeGrafter"/>
</dbReference>
<dbReference type="RefSeq" id="WP_179388617.1">
    <property type="nucleotide sequence ID" value="NZ_JACBYQ010000001.1"/>
</dbReference>
<accession>A0A7Y9LSR3</accession>
<dbReference type="InterPro" id="IPR038416">
    <property type="entry name" value="Ribosom_S30AE_C_sf"/>
</dbReference>
<dbReference type="InterPro" id="IPR032528">
    <property type="entry name" value="Ribosom_S30AE_C"/>
</dbReference>
<dbReference type="AlphaFoldDB" id="A0A7Y9LSR3"/>
<dbReference type="NCBIfam" id="TIGR00741">
    <property type="entry name" value="yfiA"/>
    <property type="match status" value="1"/>
</dbReference>
<dbReference type="GO" id="GO:0022627">
    <property type="term" value="C:cytosolic small ribosomal subunit"/>
    <property type="evidence" value="ECO:0007669"/>
    <property type="project" value="TreeGrafter"/>
</dbReference>
<proteinExistence type="inferred from homology"/>
<name>A0A7Y9LSR3_9MICC</name>
<keyword evidence="1 3" id="KW-0963">Cytoplasm</keyword>
<evidence type="ECO:0000256" key="1">
    <source>
        <dbReference type="ARBA" id="ARBA00022490"/>
    </source>
</evidence>
<comment type="subunit">
    <text evidence="3">Interacts with 100S ribosomes.</text>
</comment>
<organism evidence="5 6">
    <name type="scientific">Psychromicrobium silvestre</name>
    <dbReference type="NCBI Taxonomy" id="1645614"/>
    <lineage>
        <taxon>Bacteria</taxon>
        <taxon>Bacillati</taxon>
        <taxon>Actinomycetota</taxon>
        <taxon>Actinomycetes</taxon>
        <taxon>Micrococcales</taxon>
        <taxon>Micrococcaceae</taxon>
        <taxon>Psychromicrobium</taxon>
    </lineage>
</organism>
<dbReference type="InterPro" id="IPR036567">
    <property type="entry name" value="RHF-like"/>
</dbReference>
<comment type="caution">
    <text evidence="5">The sequence shown here is derived from an EMBL/GenBank/DDBJ whole genome shotgun (WGS) entry which is preliminary data.</text>
</comment>
<keyword evidence="2 3" id="KW-0810">Translation regulation</keyword>
<dbReference type="Gene3D" id="3.30.505.50">
    <property type="entry name" value="Sigma 54 modulation/S30EA ribosomal protein, C-terminal domain"/>
    <property type="match status" value="1"/>
</dbReference>